<dbReference type="EC" id="2.4.2.1" evidence="3"/>
<accession>A0A0P1AAC6</accession>
<dbReference type="GO" id="GO:0009116">
    <property type="term" value="P:nucleoside metabolic process"/>
    <property type="evidence" value="ECO:0007669"/>
    <property type="project" value="InterPro"/>
</dbReference>
<evidence type="ECO:0000313" key="9">
    <source>
        <dbReference type="Proteomes" id="UP000054928"/>
    </source>
</evidence>
<dbReference type="GO" id="GO:0005737">
    <property type="term" value="C:cytoplasm"/>
    <property type="evidence" value="ECO:0007669"/>
    <property type="project" value="TreeGrafter"/>
</dbReference>
<organism evidence="8 9">
    <name type="scientific">Plasmopara halstedii</name>
    <name type="common">Downy mildew of sunflower</name>
    <dbReference type="NCBI Taxonomy" id="4781"/>
    <lineage>
        <taxon>Eukaryota</taxon>
        <taxon>Sar</taxon>
        <taxon>Stramenopiles</taxon>
        <taxon>Oomycota</taxon>
        <taxon>Peronosporomycetes</taxon>
        <taxon>Peronosporales</taxon>
        <taxon>Peronosporaceae</taxon>
        <taxon>Plasmopara</taxon>
    </lineage>
</organism>
<proteinExistence type="inferred from homology"/>
<dbReference type="InterPro" id="IPR011268">
    <property type="entry name" value="Purine_phosphorylase"/>
</dbReference>
<keyword evidence="9" id="KW-1185">Reference proteome</keyword>
<comment type="pathway">
    <text evidence="1">Purine metabolism; purine nucleoside salvage.</text>
</comment>
<dbReference type="PANTHER" id="PTHR11904">
    <property type="entry name" value="METHYLTHIOADENOSINE/PURINE NUCLEOSIDE PHOSPHORYLASE"/>
    <property type="match status" value="1"/>
</dbReference>
<dbReference type="PANTHER" id="PTHR11904:SF9">
    <property type="entry name" value="PURINE NUCLEOSIDE PHOSPHORYLASE-RELATED"/>
    <property type="match status" value="1"/>
</dbReference>
<evidence type="ECO:0000256" key="1">
    <source>
        <dbReference type="ARBA" id="ARBA00005058"/>
    </source>
</evidence>
<evidence type="ECO:0000256" key="5">
    <source>
        <dbReference type="ARBA" id="ARBA00022679"/>
    </source>
</evidence>
<dbReference type="UniPathway" id="UPA00606"/>
<dbReference type="InterPro" id="IPR035994">
    <property type="entry name" value="Nucleoside_phosphorylase_sf"/>
</dbReference>
<dbReference type="SUPFAM" id="SSF53167">
    <property type="entry name" value="Purine and uridine phosphorylases"/>
    <property type="match status" value="1"/>
</dbReference>
<evidence type="ECO:0000256" key="4">
    <source>
        <dbReference type="ARBA" id="ARBA00022676"/>
    </source>
</evidence>
<evidence type="ECO:0000259" key="7">
    <source>
        <dbReference type="Pfam" id="PF01048"/>
    </source>
</evidence>
<reference evidence="9" key="1">
    <citation type="submission" date="2014-09" db="EMBL/GenBank/DDBJ databases">
        <authorList>
            <person name="Sharma Rahul"/>
            <person name="Thines Marco"/>
        </authorList>
    </citation>
    <scope>NUCLEOTIDE SEQUENCE [LARGE SCALE GENOMIC DNA]</scope>
</reference>
<dbReference type="Pfam" id="PF01048">
    <property type="entry name" value="PNP_UDP_1"/>
    <property type="match status" value="1"/>
</dbReference>
<dbReference type="Gene3D" id="3.40.50.1580">
    <property type="entry name" value="Nucleoside phosphorylase domain"/>
    <property type="match status" value="1"/>
</dbReference>
<sequence length="186" mass="19964">MYLLGIKYLLVTNAAGGLNPDLNVGDLMIINDHLNIPGLSGQHPLVGPNDSRFGARFTPLSKCYDKALQDLAISVAENVGLSHKIRKGVYCFVSGPTYETPTECRFLQLVGGDAVGMSTVPEVIVAAHCGLKVIGLSLITNKALFPGEERVAASHDEVLRSVQAAQCDIETFVRVFISQIGNLHFA</sequence>
<name>A0A0P1AAC6_PLAHL</name>
<evidence type="ECO:0000256" key="6">
    <source>
        <dbReference type="ARBA" id="ARBA00031036"/>
    </source>
</evidence>
<dbReference type="OrthoDB" id="10261782at2759"/>
<dbReference type="Proteomes" id="UP000054928">
    <property type="component" value="Unassembled WGS sequence"/>
</dbReference>
<dbReference type="RefSeq" id="XP_024573846.1">
    <property type="nucleotide sequence ID" value="XM_024722807.1"/>
</dbReference>
<evidence type="ECO:0000256" key="3">
    <source>
        <dbReference type="ARBA" id="ARBA00011886"/>
    </source>
</evidence>
<dbReference type="GO" id="GO:0004731">
    <property type="term" value="F:purine-nucleoside phosphorylase activity"/>
    <property type="evidence" value="ECO:0007669"/>
    <property type="project" value="UniProtKB-EC"/>
</dbReference>
<evidence type="ECO:0000256" key="2">
    <source>
        <dbReference type="ARBA" id="ARBA00006751"/>
    </source>
</evidence>
<dbReference type="CDD" id="cd09009">
    <property type="entry name" value="PNP-EcPNPII_like"/>
    <property type="match status" value="1"/>
</dbReference>
<dbReference type="AlphaFoldDB" id="A0A0P1AAC6"/>
<dbReference type="EMBL" id="CCYD01000286">
    <property type="protein sequence ID" value="CEG37477.1"/>
    <property type="molecule type" value="Genomic_DNA"/>
</dbReference>
<dbReference type="STRING" id="4781.A0A0P1AAC6"/>
<feature type="domain" description="Nucleoside phosphorylase" evidence="7">
    <location>
        <begin position="4"/>
        <end position="175"/>
    </location>
</feature>
<dbReference type="InterPro" id="IPR000845">
    <property type="entry name" value="Nucleoside_phosphorylase_d"/>
</dbReference>
<protein>
    <recommendedName>
        <fullName evidence="3">purine-nucleoside phosphorylase</fullName>
        <ecNumber evidence="3">2.4.2.1</ecNumber>
    </recommendedName>
    <alternativeName>
        <fullName evidence="6">Inosine-guanosine phosphorylase</fullName>
    </alternativeName>
</protein>
<dbReference type="OMA" id="PEIAVIC"/>
<keyword evidence="4" id="KW-0328">Glycosyltransferase</keyword>
<comment type="similarity">
    <text evidence="2">Belongs to the PNP/MTAP phosphorylase family.</text>
</comment>
<evidence type="ECO:0000313" key="8">
    <source>
        <dbReference type="EMBL" id="CEG37477.1"/>
    </source>
</evidence>
<keyword evidence="5" id="KW-0808">Transferase</keyword>
<dbReference type="NCBIfam" id="TIGR01697">
    <property type="entry name" value="PNPH-PUNA-XAPA"/>
    <property type="match status" value="1"/>
</dbReference>
<dbReference type="GeneID" id="36400123"/>